<feature type="region of interest" description="Disordered" evidence="9">
    <location>
        <begin position="48"/>
        <end position="133"/>
    </location>
</feature>
<feature type="compositionally biased region" description="Basic and acidic residues" evidence="9">
    <location>
        <begin position="119"/>
        <end position="129"/>
    </location>
</feature>
<dbReference type="InterPro" id="IPR001214">
    <property type="entry name" value="SET_dom"/>
</dbReference>
<name>A0A0E0FA88_9ORYZ</name>
<feature type="compositionally biased region" description="Basic and acidic residues" evidence="9">
    <location>
        <begin position="90"/>
        <end position="102"/>
    </location>
</feature>
<dbReference type="PROSITE" id="PS51015">
    <property type="entry name" value="YDG"/>
    <property type="match status" value="1"/>
</dbReference>
<dbReference type="STRING" id="40149.A0A0E0FA88"/>
<feature type="domain" description="Pre-SET" evidence="11">
    <location>
        <begin position="424"/>
        <end position="485"/>
    </location>
</feature>
<dbReference type="PANTHER" id="PTHR45660:SF1">
    <property type="entry name" value="OS11G0131600 PROTEIN"/>
    <property type="match status" value="1"/>
</dbReference>
<dbReference type="Gene3D" id="2.170.270.10">
    <property type="entry name" value="SET domain"/>
    <property type="match status" value="2"/>
</dbReference>
<dbReference type="PROSITE" id="PS50868">
    <property type="entry name" value="POST_SET"/>
    <property type="match status" value="1"/>
</dbReference>
<keyword evidence="2" id="KW-0158">Chromosome</keyword>
<dbReference type="Pfam" id="PF05033">
    <property type="entry name" value="Pre-SET"/>
    <property type="match status" value="2"/>
</dbReference>
<dbReference type="InterPro" id="IPR007728">
    <property type="entry name" value="Pre-SET_dom"/>
</dbReference>
<protein>
    <recommendedName>
        <fullName evidence="16">Histone-lysine N-methyltransferase</fullName>
    </recommendedName>
</protein>
<comment type="subcellular location">
    <subcellularLocation>
        <location evidence="1">Chromosome</location>
    </subcellularLocation>
    <subcellularLocation>
        <location evidence="8">Nucleus</location>
    </subcellularLocation>
</comment>
<feature type="compositionally biased region" description="Basic residues" evidence="9">
    <location>
        <begin position="104"/>
        <end position="117"/>
    </location>
</feature>
<dbReference type="GO" id="GO:0008270">
    <property type="term" value="F:zinc ion binding"/>
    <property type="evidence" value="ECO:0007669"/>
    <property type="project" value="InterPro"/>
</dbReference>
<dbReference type="PROSITE" id="PS51575">
    <property type="entry name" value="SAM_MT43_SUVAR39_2"/>
    <property type="match status" value="1"/>
</dbReference>
<keyword evidence="4" id="KW-0808">Transferase</keyword>
<dbReference type="SUPFAM" id="SSF88697">
    <property type="entry name" value="PUA domain-like"/>
    <property type="match status" value="1"/>
</dbReference>
<keyword evidence="7 8" id="KW-0539">Nucleus</keyword>
<evidence type="ECO:0000256" key="2">
    <source>
        <dbReference type="ARBA" id="ARBA00022454"/>
    </source>
</evidence>
<dbReference type="GO" id="GO:0032259">
    <property type="term" value="P:methylation"/>
    <property type="evidence" value="ECO:0007669"/>
    <property type="project" value="UniProtKB-KW"/>
</dbReference>
<evidence type="ECO:0000259" key="11">
    <source>
        <dbReference type="PROSITE" id="PS50867"/>
    </source>
</evidence>
<dbReference type="HOGENOM" id="CLU_295175_0_0_1"/>
<dbReference type="GO" id="GO:0042054">
    <property type="term" value="F:histone methyltransferase activity"/>
    <property type="evidence" value="ECO:0007669"/>
    <property type="project" value="InterPro"/>
</dbReference>
<dbReference type="GO" id="GO:0005694">
    <property type="term" value="C:chromosome"/>
    <property type="evidence" value="ECO:0007669"/>
    <property type="project" value="UniProtKB-SubCell"/>
</dbReference>
<evidence type="ECO:0008006" key="16">
    <source>
        <dbReference type="Google" id="ProtNLM"/>
    </source>
</evidence>
<dbReference type="AlphaFoldDB" id="A0A0E0FA88"/>
<evidence type="ECO:0000256" key="5">
    <source>
        <dbReference type="ARBA" id="ARBA00022691"/>
    </source>
</evidence>
<dbReference type="InterPro" id="IPR003616">
    <property type="entry name" value="Post-SET_dom"/>
</dbReference>
<accession>A0A0E0FA88</accession>
<dbReference type="SMART" id="SM00468">
    <property type="entry name" value="PreSET"/>
    <property type="match status" value="2"/>
</dbReference>
<dbReference type="Proteomes" id="UP000008021">
    <property type="component" value="Chromosome 12"/>
</dbReference>
<dbReference type="InterPro" id="IPR046341">
    <property type="entry name" value="SET_dom_sf"/>
</dbReference>
<evidence type="ECO:0000259" key="13">
    <source>
        <dbReference type="PROSITE" id="PS51015"/>
    </source>
</evidence>
<dbReference type="InterPro" id="IPR025794">
    <property type="entry name" value="H3-K9-MeTrfase_plant"/>
</dbReference>
<feature type="domain" description="SET" evidence="10">
    <location>
        <begin position="839"/>
        <end position="982"/>
    </location>
</feature>
<evidence type="ECO:0000256" key="6">
    <source>
        <dbReference type="ARBA" id="ARBA00022853"/>
    </source>
</evidence>
<dbReference type="eggNOG" id="KOG1082">
    <property type="taxonomic scope" value="Eukaryota"/>
</dbReference>
<evidence type="ECO:0000259" key="10">
    <source>
        <dbReference type="PROSITE" id="PS50280"/>
    </source>
</evidence>
<evidence type="ECO:0000256" key="1">
    <source>
        <dbReference type="ARBA" id="ARBA00004286"/>
    </source>
</evidence>
<reference evidence="14" key="1">
    <citation type="submission" date="2015-04" db="UniProtKB">
        <authorList>
            <consortium name="EnsemblPlants"/>
        </authorList>
    </citation>
    <scope>IDENTIFICATION</scope>
</reference>
<dbReference type="InterPro" id="IPR015947">
    <property type="entry name" value="PUA-like_sf"/>
</dbReference>
<dbReference type="InterPro" id="IPR051357">
    <property type="entry name" value="H3K9_HMTase_SUVAR3-9"/>
</dbReference>
<feature type="domain" description="YDG" evidence="13">
    <location>
        <begin position="205"/>
        <end position="349"/>
    </location>
</feature>
<dbReference type="PROSITE" id="PS50280">
    <property type="entry name" value="SET"/>
    <property type="match status" value="2"/>
</dbReference>
<feature type="domain" description="Post-SET" evidence="12">
    <location>
        <begin position="999"/>
        <end position="1015"/>
    </location>
</feature>
<evidence type="ECO:0000256" key="3">
    <source>
        <dbReference type="ARBA" id="ARBA00022603"/>
    </source>
</evidence>
<dbReference type="PANTHER" id="PTHR45660">
    <property type="entry name" value="HISTONE-LYSINE N-METHYLTRANSFERASE SETMAR"/>
    <property type="match status" value="1"/>
</dbReference>
<evidence type="ECO:0000259" key="12">
    <source>
        <dbReference type="PROSITE" id="PS50868"/>
    </source>
</evidence>
<dbReference type="InterPro" id="IPR036987">
    <property type="entry name" value="SRA-YDG_sf"/>
</dbReference>
<keyword evidence="3" id="KW-0489">Methyltransferase</keyword>
<feature type="domain" description="Pre-SET" evidence="11">
    <location>
        <begin position="775"/>
        <end position="836"/>
    </location>
</feature>
<evidence type="ECO:0000256" key="7">
    <source>
        <dbReference type="ARBA" id="ARBA00023242"/>
    </source>
</evidence>
<dbReference type="PROSITE" id="PS50867">
    <property type="entry name" value="PRE_SET"/>
    <property type="match status" value="2"/>
</dbReference>
<dbReference type="FunFam" id="2.170.270.10:FF:000051">
    <property type="entry name" value="Histone-lysine N-methyltransferase, H3 lysine-9 specific SUVH6"/>
    <property type="match status" value="2"/>
</dbReference>
<evidence type="ECO:0000256" key="4">
    <source>
        <dbReference type="ARBA" id="ARBA00022679"/>
    </source>
</evidence>
<reference evidence="14" key="2">
    <citation type="submission" date="2018-05" db="EMBL/GenBank/DDBJ databases">
        <title>OmerRS3 (Oryza meridionalis Reference Sequence Version 3).</title>
        <authorList>
            <person name="Zhang J."/>
            <person name="Kudrna D."/>
            <person name="Lee S."/>
            <person name="Talag J."/>
            <person name="Welchert J."/>
            <person name="Wing R.A."/>
        </authorList>
    </citation>
    <scope>NUCLEOTIDE SEQUENCE [LARGE SCALE GENOMIC DNA]</scope>
    <source>
        <strain evidence="14">cv. OR44</strain>
    </source>
</reference>
<keyword evidence="5" id="KW-0949">S-adenosyl-L-methionine</keyword>
<dbReference type="Pfam" id="PF00856">
    <property type="entry name" value="SET"/>
    <property type="match status" value="2"/>
</dbReference>
<dbReference type="SMART" id="SM00466">
    <property type="entry name" value="SRA"/>
    <property type="match status" value="1"/>
</dbReference>
<dbReference type="SMART" id="SM00508">
    <property type="entry name" value="PostSET"/>
    <property type="match status" value="2"/>
</dbReference>
<dbReference type="GO" id="GO:0003690">
    <property type="term" value="F:double-stranded DNA binding"/>
    <property type="evidence" value="ECO:0007669"/>
    <property type="project" value="TreeGrafter"/>
</dbReference>
<dbReference type="SUPFAM" id="SSF82199">
    <property type="entry name" value="SET domain"/>
    <property type="match status" value="2"/>
</dbReference>
<dbReference type="Gramene" id="OMERI12G03230.1">
    <property type="protein sequence ID" value="OMERI12G03230.1"/>
    <property type="gene ID" value="OMERI12G03230"/>
</dbReference>
<proteinExistence type="predicted"/>
<keyword evidence="6" id="KW-0156">Chromatin regulator</keyword>
<dbReference type="SMART" id="SM00317">
    <property type="entry name" value="SET"/>
    <property type="match status" value="2"/>
</dbReference>
<evidence type="ECO:0000256" key="9">
    <source>
        <dbReference type="SAM" id="MobiDB-lite"/>
    </source>
</evidence>
<evidence type="ECO:0000313" key="14">
    <source>
        <dbReference type="EnsemblPlants" id="OMERI12G03230.1"/>
    </source>
</evidence>
<feature type="domain" description="SET" evidence="10">
    <location>
        <begin position="488"/>
        <end position="631"/>
    </location>
</feature>
<evidence type="ECO:0000313" key="15">
    <source>
        <dbReference type="Proteomes" id="UP000008021"/>
    </source>
</evidence>
<keyword evidence="15" id="KW-1185">Reference proteome</keyword>
<organism evidence="14">
    <name type="scientific">Oryza meridionalis</name>
    <dbReference type="NCBI Taxonomy" id="40149"/>
    <lineage>
        <taxon>Eukaryota</taxon>
        <taxon>Viridiplantae</taxon>
        <taxon>Streptophyta</taxon>
        <taxon>Embryophyta</taxon>
        <taxon>Tracheophyta</taxon>
        <taxon>Spermatophyta</taxon>
        <taxon>Magnoliopsida</taxon>
        <taxon>Liliopsida</taxon>
        <taxon>Poales</taxon>
        <taxon>Poaceae</taxon>
        <taxon>BOP clade</taxon>
        <taxon>Oryzoideae</taxon>
        <taxon>Oryzeae</taxon>
        <taxon>Oryzinae</taxon>
        <taxon>Oryza</taxon>
    </lineage>
</organism>
<dbReference type="Gene3D" id="2.30.280.10">
    <property type="entry name" value="SRA-YDG"/>
    <property type="match status" value="1"/>
</dbReference>
<dbReference type="GO" id="GO:0005634">
    <property type="term" value="C:nucleus"/>
    <property type="evidence" value="ECO:0007669"/>
    <property type="project" value="UniProtKB-SubCell"/>
</dbReference>
<dbReference type="EnsemblPlants" id="OMERI12G03230.1">
    <property type="protein sequence ID" value="OMERI12G03230.1"/>
    <property type="gene ID" value="OMERI12G03230"/>
</dbReference>
<sequence>MENSEDEAESGKLPLDLEPLRSLAPKFPTILGYDVETQSTDPLLVYATPSIPCSSSEQPQEAPASFSLPLPKSPVPIKATPISAAFPTPQHEDESSDQDYKPFCKQKKTTLPRRAKRPQQAEKSNDANIKRRSIRRNLDNEFNLCSFSSDNPKESVEGILMMFDSLRRRVLQLDEKEDASRRADLKAGTLMMQNNLRINNHKMIGHVPGVEIGDIFFFRIEMCIVGLHAPAMGGIDYISSKNKDETLAVCIISSGGYENDDDDTDILVYTGQGGNSRHKEKHDQKLERGNLALMNSKNKKNQIRVVRSAQDPFCNSGKIYIYDGLYRIEDTWTDTAKNGFNVFKYKLRRDPGQPDGISLWKMTEKWKANPATREKAILLDLSSKVEHLPVCLVNDVDDEKGPSHFNYVSGVKYLRPLRKTKPLQCCKCPSVCLPGDPNCSCAQQNGGDLPYSATGLLAKHTPMVYECSSNCQCSHNCRNRIAQKGIKLNFEVFWTGDRGWGLRSWDPIRAGTFICEYAGEVIDETKMDIDVEEDKYTFRASCPGDKALSWNLGAELLEEKSTAITKNFKKLPIIIRANNEGNVARFLNHSCSPNLLWQAVQYDHGDDSYPHIMFFAMEHIPPMTELTYDYGTRGAPPGFEGKPFKACKLKSCLCGSKHCREVADSSLHSCKSRTLKTALCGYSRLQHLCGDFHALYKLRRDPGQPDGISLWKMTEKWKANPATREKAILLDLSSKVEHLPVCLVNDVDDEKGPSHFNYVSGVKYLRPLRKTKPLQCCKCPSVCLPGDPNCSCAQQNGGDLPYSATGLLAKHTPMVYECSSNCQCSHNCRNRIAQKGIKLNFEVFWTGDRGWGLRSWDPIRAGTFICEYAGEVIDETKMDIDVEEDKYTFRASCPGDKALSWNLGAELLEEKSTAITKNFKKLPIIIRANNEGNVARFLNHSCSPNLLWQAVQYDHGDDSYPHIMFFAMEHIPPMTELTYDYGTRGAPPGFEGKPFKACKLKSCLCGSKHCRAYAAGLLFDDMKILF</sequence>
<dbReference type="InterPro" id="IPR003105">
    <property type="entry name" value="SRA_YDG"/>
</dbReference>
<dbReference type="Pfam" id="PF02182">
    <property type="entry name" value="SAD_SRA"/>
    <property type="match status" value="1"/>
</dbReference>
<evidence type="ECO:0000256" key="8">
    <source>
        <dbReference type="PROSITE-ProRule" id="PRU00358"/>
    </source>
</evidence>